<dbReference type="InterPro" id="IPR005475">
    <property type="entry name" value="Transketolase-like_Pyr-bd"/>
</dbReference>
<dbReference type="Pfam" id="PF02780">
    <property type="entry name" value="Transketolase_C"/>
    <property type="match status" value="1"/>
</dbReference>
<evidence type="ECO:0000313" key="6">
    <source>
        <dbReference type="Proteomes" id="UP001199296"/>
    </source>
</evidence>
<dbReference type="InterPro" id="IPR029061">
    <property type="entry name" value="THDP-binding"/>
</dbReference>
<dbReference type="InterPro" id="IPR033248">
    <property type="entry name" value="Transketolase_C"/>
</dbReference>
<name>A0AAW4WXK7_9FIRM</name>
<evidence type="ECO:0000259" key="4">
    <source>
        <dbReference type="SMART" id="SM00861"/>
    </source>
</evidence>
<evidence type="ECO:0000256" key="3">
    <source>
        <dbReference type="ARBA" id="ARBA00023052"/>
    </source>
</evidence>
<dbReference type="Proteomes" id="UP001199296">
    <property type="component" value="Unassembled WGS sequence"/>
</dbReference>
<dbReference type="InterPro" id="IPR009014">
    <property type="entry name" value="Transketo_C/PFOR_II"/>
</dbReference>
<sequence>MMKKLSYAEALREAMAEEMEKDSSVFIMGEDVGIFGGCFGVTGDLVERFGQDRVRDTPITETAIIGSAVGAAMTGSRPIAEIMFAGFLGVPMDEIFNQAAKMCYMTGGQAKVPMVLRVPNGAGIGAAAQHSERTEAWFTHIPGLKVVYPSNAADAKGLLKTAIRDDNPVMFFEHKILYNHVGDVPEDEDYVVPFGVAEVKREGSDLTIIATGIEVSHSLEAAEKLAEEGISVEVIDPRTLVPFDKETLLKSVEKTGKLLIVSEETKRGSFASEISAVVAEEGLFYLEQPIKRVCAPDAPVPFSSVLEQAYLPNPDDIVTAVKEML</sequence>
<dbReference type="EMBL" id="JAJFAT010000002">
    <property type="protein sequence ID" value="MCC3144077.1"/>
    <property type="molecule type" value="Genomic_DNA"/>
</dbReference>
<evidence type="ECO:0000256" key="1">
    <source>
        <dbReference type="ARBA" id="ARBA00001964"/>
    </source>
</evidence>
<evidence type="ECO:0000313" key="5">
    <source>
        <dbReference type="EMBL" id="MCC3144077.1"/>
    </source>
</evidence>
<protein>
    <submittedName>
        <fullName evidence="5">Alpha-ketoacid dehydrogenase subunit beta</fullName>
    </submittedName>
</protein>
<dbReference type="GO" id="GO:0016491">
    <property type="term" value="F:oxidoreductase activity"/>
    <property type="evidence" value="ECO:0007669"/>
    <property type="project" value="UniProtKB-KW"/>
</dbReference>
<gene>
    <name evidence="5" type="ORF">LJ207_01940</name>
</gene>
<reference evidence="5 6" key="1">
    <citation type="submission" date="2021-10" db="EMBL/GenBank/DDBJ databases">
        <authorList>
            <person name="Grouzdev D.S."/>
            <person name="Pantiukh K.S."/>
            <person name="Krutkina M.S."/>
        </authorList>
    </citation>
    <scope>NUCLEOTIDE SEQUENCE [LARGE SCALE GENOMIC DNA]</scope>
    <source>
        <strain evidence="5 6">Z-7514</strain>
    </source>
</reference>
<feature type="domain" description="Transketolase-like pyrimidine-binding" evidence="4">
    <location>
        <begin position="5"/>
        <end position="180"/>
    </location>
</feature>
<proteinExistence type="predicted"/>
<dbReference type="NCBIfam" id="NF006667">
    <property type="entry name" value="PRK09212.1"/>
    <property type="match status" value="1"/>
</dbReference>
<dbReference type="FunFam" id="3.40.50.920:FF:000001">
    <property type="entry name" value="Pyruvate dehydrogenase E1 beta subunit"/>
    <property type="match status" value="1"/>
</dbReference>
<dbReference type="FunFam" id="3.40.50.970:FF:000001">
    <property type="entry name" value="Pyruvate dehydrogenase E1 beta subunit"/>
    <property type="match status" value="1"/>
</dbReference>
<dbReference type="PANTHER" id="PTHR43257">
    <property type="entry name" value="PYRUVATE DEHYDROGENASE E1 COMPONENT BETA SUBUNIT"/>
    <property type="match status" value="1"/>
</dbReference>
<dbReference type="SUPFAM" id="SSF52922">
    <property type="entry name" value="TK C-terminal domain-like"/>
    <property type="match status" value="1"/>
</dbReference>
<evidence type="ECO:0000256" key="2">
    <source>
        <dbReference type="ARBA" id="ARBA00023002"/>
    </source>
</evidence>
<dbReference type="SMART" id="SM00861">
    <property type="entry name" value="Transket_pyr"/>
    <property type="match status" value="1"/>
</dbReference>
<dbReference type="CDD" id="cd07036">
    <property type="entry name" value="TPP_PYR_E1-PDHc-beta_like"/>
    <property type="match status" value="1"/>
</dbReference>
<keyword evidence="6" id="KW-1185">Reference proteome</keyword>
<dbReference type="PANTHER" id="PTHR43257:SF2">
    <property type="entry name" value="PYRUVATE DEHYDROGENASE E1 COMPONENT SUBUNIT BETA"/>
    <property type="match status" value="1"/>
</dbReference>
<accession>A0AAW4WXK7</accession>
<comment type="cofactor">
    <cofactor evidence="1">
        <name>thiamine diphosphate</name>
        <dbReference type="ChEBI" id="CHEBI:58937"/>
    </cofactor>
</comment>
<keyword evidence="3" id="KW-0786">Thiamine pyrophosphate</keyword>
<dbReference type="AlphaFoldDB" id="A0AAW4WXK7"/>
<dbReference type="Gene3D" id="3.40.50.970">
    <property type="match status" value="1"/>
</dbReference>
<dbReference type="Pfam" id="PF02779">
    <property type="entry name" value="Transket_pyr"/>
    <property type="match status" value="1"/>
</dbReference>
<keyword evidence="2" id="KW-0560">Oxidoreductase</keyword>
<dbReference type="SUPFAM" id="SSF52518">
    <property type="entry name" value="Thiamin diphosphate-binding fold (THDP-binding)"/>
    <property type="match status" value="1"/>
</dbReference>
<comment type="caution">
    <text evidence="5">The sequence shown here is derived from an EMBL/GenBank/DDBJ whole genome shotgun (WGS) entry which is preliminary data.</text>
</comment>
<organism evidence="5 6">
    <name type="scientific">Halanaerobium polyolivorans</name>
    <dbReference type="NCBI Taxonomy" id="2886943"/>
    <lineage>
        <taxon>Bacteria</taxon>
        <taxon>Bacillati</taxon>
        <taxon>Bacillota</taxon>
        <taxon>Clostridia</taxon>
        <taxon>Halanaerobiales</taxon>
        <taxon>Halanaerobiaceae</taxon>
        <taxon>Halanaerobium</taxon>
    </lineage>
</organism>
<dbReference type="Gene3D" id="3.40.50.920">
    <property type="match status" value="1"/>
</dbReference>